<sequence length="295" mass="34435">MESYKPRRGIAIYELMFFILVVDIAIYFGVKLFNTYTEISLIKIFAVAFSIYCLFYILQTLSLRYKMNEDGIEINALWGIKKILISYEKIDGYNIQTGPIEGMNLSGVGRTRYNYGRSVVDNVGTSHMFVTSSKKVLYLHTEEISYGISPDNIEAFLQKVKEKGIEEKNFEIKLNRNRDLFKEKSFFIPFILVALIIVYMTLNPFVLYLMDKLPDNMPLYFDATFRPVVQGTGKQFAFRQMTYGALNMIILFCMHYAAYFCAKYDKRSAYKYIYVALLISVVFLIIQIRILHLYL</sequence>
<feature type="domain" description="Bacterial Pleckstrin homology" evidence="2">
    <location>
        <begin position="64"/>
        <end position="163"/>
    </location>
</feature>
<protein>
    <recommendedName>
        <fullName evidence="2">Bacterial Pleckstrin homology domain-containing protein</fullName>
    </recommendedName>
</protein>
<dbReference type="Pfam" id="PF10882">
    <property type="entry name" value="bPH_5"/>
    <property type="match status" value="1"/>
</dbReference>
<organism evidence="3 4">
    <name type="scientific">Clostridium manihotivorum</name>
    <dbReference type="NCBI Taxonomy" id="2320868"/>
    <lineage>
        <taxon>Bacteria</taxon>
        <taxon>Bacillati</taxon>
        <taxon>Bacillota</taxon>
        <taxon>Clostridia</taxon>
        <taxon>Eubacteriales</taxon>
        <taxon>Clostridiaceae</taxon>
        <taxon>Clostridium</taxon>
    </lineage>
</organism>
<dbReference type="EMBL" id="CP025746">
    <property type="protein sequence ID" value="QAA31743.1"/>
    <property type="molecule type" value="Genomic_DNA"/>
</dbReference>
<evidence type="ECO:0000259" key="2">
    <source>
        <dbReference type="Pfam" id="PF10882"/>
    </source>
</evidence>
<proteinExistence type="predicted"/>
<accession>A0A410DR93</accession>
<reference evidence="3 4" key="1">
    <citation type="submission" date="2018-01" db="EMBL/GenBank/DDBJ databases">
        <title>Genome Sequencing and Assembly of Anaerobacter polyendosporus strain CT4.</title>
        <authorList>
            <person name="Tachaapaikoon C."/>
            <person name="Sutheeworapong S."/>
            <person name="Jenjaroenpun P."/>
            <person name="Wongsurawat T."/>
            <person name="Nookeaw I."/>
            <person name="Cheawchanlertfa P."/>
            <person name="Kosugi A."/>
            <person name="Cheevadhanarak S."/>
            <person name="Ratanakhanokchai K."/>
        </authorList>
    </citation>
    <scope>NUCLEOTIDE SEQUENCE [LARGE SCALE GENOMIC DNA]</scope>
    <source>
        <strain evidence="3 4">CT4</strain>
    </source>
</reference>
<gene>
    <name evidence="3" type="ORF">C1I91_08830</name>
</gene>
<feature type="transmembrane region" description="Helical" evidence="1">
    <location>
        <begin position="272"/>
        <end position="294"/>
    </location>
</feature>
<dbReference type="AlphaFoldDB" id="A0A410DR93"/>
<evidence type="ECO:0000256" key="1">
    <source>
        <dbReference type="SAM" id="Phobius"/>
    </source>
</evidence>
<dbReference type="InterPro" id="IPR027783">
    <property type="entry name" value="Bacterial_PH-related"/>
</dbReference>
<keyword evidence="4" id="KW-1185">Reference proteome</keyword>
<feature type="transmembrane region" description="Helical" evidence="1">
    <location>
        <begin position="186"/>
        <end position="210"/>
    </location>
</feature>
<evidence type="ECO:0000313" key="4">
    <source>
        <dbReference type="Proteomes" id="UP000286268"/>
    </source>
</evidence>
<feature type="transmembrane region" description="Helical" evidence="1">
    <location>
        <begin position="39"/>
        <end position="58"/>
    </location>
</feature>
<feature type="transmembrane region" description="Helical" evidence="1">
    <location>
        <begin position="12"/>
        <end position="33"/>
    </location>
</feature>
<dbReference type="RefSeq" id="WP_128212557.1">
    <property type="nucleotide sequence ID" value="NZ_CP025746.1"/>
</dbReference>
<dbReference type="Proteomes" id="UP000286268">
    <property type="component" value="Chromosome"/>
</dbReference>
<keyword evidence="1" id="KW-0812">Transmembrane</keyword>
<evidence type="ECO:0000313" key="3">
    <source>
        <dbReference type="EMBL" id="QAA31743.1"/>
    </source>
</evidence>
<feature type="transmembrane region" description="Helical" evidence="1">
    <location>
        <begin position="241"/>
        <end position="260"/>
    </location>
</feature>
<dbReference type="OrthoDB" id="1932057at2"/>
<keyword evidence="1" id="KW-0472">Membrane</keyword>
<name>A0A410DR93_9CLOT</name>
<keyword evidence="1" id="KW-1133">Transmembrane helix</keyword>
<dbReference type="KEGG" id="cmah:C1I91_08830"/>